<evidence type="ECO:0000313" key="2">
    <source>
        <dbReference type="EMBL" id="KAF2174581.1"/>
    </source>
</evidence>
<evidence type="ECO:0000313" key="3">
    <source>
        <dbReference type="EMBL" id="KAF2179096.1"/>
    </source>
</evidence>
<evidence type="ECO:0000259" key="1">
    <source>
        <dbReference type="PROSITE" id="PS51186"/>
    </source>
</evidence>
<dbReference type="PANTHER" id="PTHR42791:SF5">
    <property type="entry name" value="HYPOTHETICAL ACETYLTRANSFERASE (EUROFUNG)"/>
    <property type="match status" value="1"/>
</dbReference>
<sequence length="234" mass="27070">MPLVLSEVKDEKEFGPICRMAYYAWKEPYNPQLKHFRPNIHDPEEAIEDNRVRSIKGWKTHPGRHQLKVVDTDSGEVVGAACWQVEEKPDPTPEHTVAEWHPEGSVEKEFAERFINGLWGFLAERVTRPHLDLLSIVVLPAYRRRGVGRMMMRWGTTKADELGIEIVISSLPFAREAYERCGFGTIEVIRPDVDVPKPSERWKELQEDDLSGFLMWRPVGHDYVEGKDKAPWLL</sequence>
<proteinExistence type="predicted"/>
<dbReference type="SUPFAM" id="SSF55729">
    <property type="entry name" value="Acyl-CoA N-acyltransferases (Nat)"/>
    <property type="match status" value="1"/>
</dbReference>
<dbReference type="Proteomes" id="UP000800200">
    <property type="component" value="Unassembled WGS sequence"/>
</dbReference>
<evidence type="ECO:0000313" key="4">
    <source>
        <dbReference type="Proteomes" id="UP000800200"/>
    </source>
</evidence>
<organism evidence="2 4">
    <name type="scientific">Zopfia rhizophila CBS 207.26</name>
    <dbReference type="NCBI Taxonomy" id="1314779"/>
    <lineage>
        <taxon>Eukaryota</taxon>
        <taxon>Fungi</taxon>
        <taxon>Dikarya</taxon>
        <taxon>Ascomycota</taxon>
        <taxon>Pezizomycotina</taxon>
        <taxon>Dothideomycetes</taxon>
        <taxon>Dothideomycetes incertae sedis</taxon>
        <taxon>Zopfiaceae</taxon>
        <taxon>Zopfia</taxon>
    </lineage>
</organism>
<dbReference type="InterPro" id="IPR016181">
    <property type="entry name" value="Acyl_CoA_acyltransferase"/>
</dbReference>
<dbReference type="Pfam" id="PF00583">
    <property type="entry name" value="Acetyltransf_1"/>
    <property type="match status" value="1"/>
</dbReference>
<reference evidence="2" key="1">
    <citation type="journal article" date="2020" name="Stud. Mycol.">
        <title>101 Dothideomycetes genomes: a test case for predicting lifestyles and emergence of pathogens.</title>
        <authorList>
            <person name="Haridas S."/>
            <person name="Albert R."/>
            <person name="Binder M."/>
            <person name="Bloem J."/>
            <person name="Labutti K."/>
            <person name="Salamov A."/>
            <person name="Andreopoulos B."/>
            <person name="Baker S."/>
            <person name="Barry K."/>
            <person name="Bills G."/>
            <person name="Bluhm B."/>
            <person name="Cannon C."/>
            <person name="Castanera R."/>
            <person name="Culley D."/>
            <person name="Daum C."/>
            <person name="Ezra D."/>
            <person name="Gonzalez J."/>
            <person name="Henrissat B."/>
            <person name="Kuo A."/>
            <person name="Liang C."/>
            <person name="Lipzen A."/>
            <person name="Lutzoni F."/>
            <person name="Magnuson J."/>
            <person name="Mondo S."/>
            <person name="Nolan M."/>
            <person name="Ohm R."/>
            <person name="Pangilinan J."/>
            <person name="Park H.-J."/>
            <person name="Ramirez L."/>
            <person name="Alfaro M."/>
            <person name="Sun H."/>
            <person name="Tritt A."/>
            <person name="Yoshinaga Y."/>
            <person name="Zwiers L.-H."/>
            <person name="Turgeon B."/>
            <person name="Goodwin S."/>
            <person name="Spatafora J."/>
            <person name="Crous P."/>
            <person name="Grigoriev I."/>
        </authorList>
    </citation>
    <scope>NUCLEOTIDE SEQUENCE</scope>
    <source>
        <strain evidence="2">CBS 207.26</strain>
    </source>
</reference>
<dbReference type="PANTHER" id="PTHR42791">
    <property type="entry name" value="GNAT FAMILY ACETYLTRANSFERASE"/>
    <property type="match status" value="1"/>
</dbReference>
<dbReference type="GO" id="GO:0016747">
    <property type="term" value="F:acyltransferase activity, transferring groups other than amino-acyl groups"/>
    <property type="evidence" value="ECO:0007669"/>
    <property type="project" value="InterPro"/>
</dbReference>
<feature type="domain" description="N-acetyltransferase" evidence="1">
    <location>
        <begin position="67"/>
        <end position="220"/>
    </location>
</feature>
<dbReference type="EMBL" id="ML994821">
    <property type="protein sequence ID" value="KAF2174581.1"/>
    <property type="molecule type" value="Genomic_DNA"/>
</dbReference>
<dbReference type="CDD" id="cd04301">
    <property type="entry name" value="NAT_SF"/>
    <property type="match status" value="1"/>
</dbReference>
<protein>
    <recommendedName>
        <fullName evidence="1">N-acetyltransferase domain-containing protein</fullName>
    </recommendedName>
</protein>
<accession>A0A6A6D574</accession>
<name>A0A6A6D574_9PEZI</name>
<dbReference type="EMBL" id="ML994670">
    <property type="protein sequence ID" value="KAF2179096.1"/>
    <property type="molecule type" value="Genomic_DNA"/>
</dbReference>
<dbReference type="OrthoDB" id="2115692at2759"/>
<dbReference type="InterPro" id="IPR000182">
    <property type="entry name" value="GNAT_dom"/>
</dbReference>
<dbReference type="InterPro" id="IPR052523">
    <property type="entry name" value="Trichothecene_AcTrans"/>
</dbReference>
<gene>
    <name evidence="2" type="ORF">K469DRAFT_707092</name>
    <name evidence="3" type="ORF">K469DRAFT_717608</name>
</gene>
<dbReference type="PROSITE" id="PS51186">
    <property type="entry name" value="GNAT"/>
    <property type="match status" value="1"/>
</dbReference>
<keyword evidence="4" id="KW-1185">Reference proteome</keyword>
<dbReference type="Gene3D" id="3.40.630.30">
    <property type="match status" value="1"/>
</dbReference>
<dbReference type="AlphaFoldDB" id="A0A6A6D574"/>